<feature type="region of interest" description="Disordered" evidence="9">
    <location>
        <begin position="271"/>
        <end position="295"/>
    </location>
</feature>
<evidence type="ECO:0000256" key="5">
    <source>
        <dbReference type="ARBA" id="ARBA00022737"/>
    </source>
</evidence>
<comment type="catalytic activity">
    <reaction evidence="1">
        <text>[E2 ubiquitin-conjugating enzyme]-S-ubiquitinyl-L-cysteine + [acceptor protein]-L-lysine = [E2 ubiquitin-conjugating enzyme]-L-cysteine + [acceptor protein]-N(6)-ubiquitinyl-L-lysine.</text>
        <dbReference type="EC" id="2.3.2.31"/>
    </reaction>
</comment>
<gene>
    <name evidence="11" type="ORF">TPAR_03650</name>
</gene>
<dbReference type="AlphaFoldDB" id="A0A2S4L136"/>
<protein>
    <recommendedName>
        <fullName evidence="2">RBR-type E3 ubiquitin transferase</fullName>
        <ecNumber evidence="2">2.3.2.31</ecNumber>
    </recommendedName>
</protein>
<dbReference type="CDD" id="cd20335">
    <property type="entry name" value="BRcat_RBR"/>
    <property type="match status" value="1"/>
</dbReference>
<dbReference type="STRING" id="94208.A0A2S4L136"/>
<dbReference type="EC" id="2.3.2.31" evidence="2"/>
<keyword evidence="3" id="KW-0808">Transferase</keyword>
<keyword evidence="12" id="KW-1185">Reference proteome</keyword>
<dbReference type="Proteomes" id="UP000237481">
    <property type="component" value="Unassembled WGS sequence"/>
</dbReference>
<dbReference type="InterPro" id="IPR017907">
    <property type="entry name" value="Znf_RING_CS"/>
</dbReference>
<keyword evidence="6" id="KW-0863">Zinc-finger</keyword>
<dbReference type="PROSITE" id="PS00518">
    <property type="entry name" value="ZF_RING_1"/>
    <property type="match status" value="1"/>
</dbReference>
<evidence type="ECO:0000256" key="7">
    <source>
        <dbReference type="ARBA" id="ARBA00022786"/>
    </source>
</evidence>
<evidence type="ECO:0000313" key="12">
    <source>
        <dbReference type="Proteomes" id="UP000237481"/>
    </source>
</evidence>
<keyword evidence="7" id="KW-0833">Ubl conjugation pathway</keyword>
<evidence type="ECO:0000259" key="10">
    <source>
        <dbReference type="PROSITE" id="PS51873"/>
    </source>
</evidence>
<evidence type="ECO:0000256" key="1">
    <source>
        <dbReference type="ARBA" id="ARBA00001798"/>
    </source>
</evidence>
<dbReference type="SUPFAM" id="SSF57850">
    <property type="entry name" value="RING/U-box"/>
    <property type="match status" value="2"/>
</dbReference>
<evidence type="ECO:0000256" key="2">
    <source>
        <dbReference type="ARBA" id="ARBA00012251"/>
    </source>
</evidence>
<evidence type="ECO:0000256" key="6">
    <source>
        <dbReference type="ARBA" id="ARBA00022771"/>
    </source>
</evidence>
<dbReference type="GO" id="GO:0016567">
    <property type="term" value="P:protein ubiquitination"/>
    <property type="evidence" value="ECO:0007669"/>
    <property type="project" value="InterPro"/>
</dbReference>
<dbReference type="Gene3D" id="3.30.40.10">
    <property type="entry name" value="Zinc/RING finger domain, C3HC4 (zinc finger)"/>
    <property type="match status" value="1"/>
</dbReference>
<evidence type="ECO:0000256" key="4">
    <source>
        <dbReference type="ARBA" id="ARBA00022723"/>
    </source>
</evidence>
<feature type="domain" description="RING-type" evidence="10">
    <location>
        <begin position="300"/>
        <end position="488"/>
    </location>
</feature>
<evidence type="ECO:0000256" key="3">
    <source>
        <dbReference type="ARBA" id="ARBA00022679"/>
    </source>
</evidence>
<reference evidence="11 12" key="1">
    <citation type="submission" date="2018-01" db="EMBL/GenBank/DDBJ databases">
        <title>Harnessing the power of phylogenomics to disentangle the directionality and signatures of interkingdom host jumping in the parasitic fungal genus Tolypocladium.</title>
        <authorList>
            <person name="Quandt C.A."/>
            <person name="Patterson W."/>
            <person name="Spatafora J.W."/>
        </authorList>
    </citation>
    <scope>NUCLEOTIDE SEQUENCE [LARGE SCALE GENOMIC DNA]</scope>
    <source>
        <strain evidence="11 12">NRBC 100945</strain>
    </source>
</reference>
<keyword evidence="8" id="KW-0862">Zinc</keyword>
<dbReference type="Pfam" id="PF01485">
    <property type="entry name" value="IBR"/>
    <property type="match status" value="1"/>
</dbReference>
<dbReference type="EMBL" id="PKSG01000355">
    <property type="protein sequence ID" value="POR36152.1"/>
    <property type="molecule type" value="Genomic_DNA"/>
</dbReference>
<name>A0A2S4L136_9HYPO</name>
<dbReference type="InterPro" id="IPR031127">
    <property type="entry name" value="E3_UB_ligase_RBR"/>
</dbReference>
<dbReference type="InterPro" id="IPR002867">
    <property type="entry name" value="IBR_dom"/>
</dbReference>
<dbReference type="InterPro" id="IPR013083">
    <property type="entry name" value="Znf_RING/FYVE/PHD"/>
</dbReference>
<dbReference type="GO" id="GO:0061630">
    <property type="term" value="F:ubiquitin protein ligase activity"/>
    <property type="evidence" value="ECO:0007669"/>
    <property type="project" value="UniProtKB-EC"/>
</dbReference>
<dbReference type="PANTHER" id="PTHR11685">
    <property type="entry name" value="RBR FAMILY RING FINGER AND IBR DOMAIN-CONTAINING"/>
    <property type="match status" value="1"/>
</dbReference>
<proteinExistence type="predicted"/>
<comment type="caution">
    <text evidence="11">The sequence shown here is derived from an EMBL/GenBank/DDBJ whole genome shotgun (WGS) entry which is preliminary data.</text>
</comment>
<dbReference type="InterPro" id="IPR044066">
    <property type="entry name" value="TRIAD_supradom"/>
</dbReference>
<dbReference type="PROSITE" id="PS51873">
    <property type="entry name" value="TRIAD"/>
    <property type="match status" value="1"/>
</dbReference>
<evidence type="ECO:0000313" key="11">
    <source>
        <dbReference type="EMBL" id="POR36152.1"/>
    </source>
</evidence>
<dbReference type="CDD" id="cd22584">
    <property type="entry name" value="Rcat_RBR_unk"/>
    <property type="match status" value="1"/>
</dbReference>
<dbReference type="OrthoDB" id="4925466at2759"/>
<keyword evidence="5" id="KW-0677">Repeat</keyword>
<sequence length="575" mass="64593">MQLSYFQGAAVMDGVMSGGIQAGNRLLLARRLGDDLEHHGCSGCRLPYLGTRKTWFEFRFVYLDMSHTRVRLFLVCTLQLHRLNCPFRLFLSPLLHPSLFSLPFSLFKGRSLQLLSQPCVDILYHKLAFPTPFRASYPAATMSFDGIDRASLDLILELQLQDAQSLMKGKHREGEAPDAEVAAETYKSELESLASRLSDRAMSRSMARAVRMDSDALRAHADGEQQAIRDRQQALNLGGVPGAAQAGPAPDTDIDETIDDEAMDKLRVLYGHDHSPSDDEEPPSKAAKRTEHSTAGSSSRTRTCVACDANIAFVDVVQCPCSHGYCHDCIVRLFSASISDESLFPPRCCGQAIPLDASRKFLPADLVGRYQAKELEHGTPNRTYCHEPACSTFVPPQFIQRGVATCPRCQVETCVTCKGQSHEYDCPQDEATQELLRVAAENGWQRCHSCHGMVELNAGCYHITCRCGAHFCYLCGVPWKQCACEQWDEARLVDRANNIVDRHIRGREANAAERARLLACERLNLIDHHECMHVGWDRIRGEHRCEECYQEYPHFIYECRNCRILACAVCRFNRL</sequence>
<organism evidence="11 12">
    <name type="scientific">Tolypocladium paradoxum</name>
    <dbReference type="NCBI Taxonomy" id="94208"/>
    <lineage>
        <taxon>Eukaryota</taxon>
        <taxon>Fungi</taxon>
        <taxon>Dikarya</taxon>
        <taxon>Ascomycota</taxon>
        <taxon>Pezizomycotina</taxon>
        <taxon>Sordariomycetes</taxon>
        <taxon>Hypocreomycetidae</taxon>
        <taxon>Hypocreales</taxon>
        <taxon>Ophiocordycipitaceae</taxon>
        <taxon>Tolypocladium</taxon>
    </lineage>
</organism>
<evidence type="ECO:0000256" key="9">
    <source>
        <dbReference type="SAM" id="MobiDB-lite"/>
    </source>
</evidence>
<dbReference type="Gene3D" id="1.20.120.1750">
    <property type="match status" value="1"/>
</dbReference>
<dbReference type="GO" id="GO:0008270">
    <property type="term" value="F:zinc ion binding"/>
    <property type="evidence" value="ECO:0007669"/>
    <property type="project" value="UniProtKB-KW"/>
</dbReference>
<accession>A0A2S4L136</accession>
<evidence type="ECO:0000256" key="8">
    <source>
        <dbReference type="ARBA" id="ARBA00022833"/>
    </source>
</evidence>
<keyword evidence="4" id="KW-0479">Metal-binding</keyword>